<dbReference type="PANTHER" id="PTHR42756:SF1">
    <property type="entry name" value="TRANSCRIPTIONAL REPRESSOR OF EMRAB OPERON"/>
    <property type="match status" value="1"/>
</dbReference>
<organism evidence="11 12">
    <name type="scientific">Lysinibacillus contaminans</name>
    <dbReference type="NCBI Taxonomy" id="1293441"/>
    <lineage>
        <taxon>Bacteria</taxon>
        <taxon>Bacillati</taxon>
        <taxon>Bacillota</taxon>
        <taxon>Bacilli</taxon>
        <taxon>Bacillales</taxon>
        <taxon>Bacillaceae</taxon>
        <taxon>Lysinibacillus</taxon>
    </lineage>
</organism>
<dbReference type="EMBL" id="LGRV01000003">
    <property type="protein sequence ID" value="KOS68864.1"/>
    <property type="molecule type" value="Genomic_DNA"/>
</dbReference>
<dbReference type="Pfam" id="PF22381">
    <property type="entry name" value="Staph_reg_Sar_Rot"/>
    <property type="match status" value="1"/>
</dbReference>
<dbReference type="RefSeq" id="WP_053583717.1">
    <property type="nucleotide sequence ID" value="NZ_LGRV01000003.1"/>
</dbReference>
<dbReference type="PANTHER" id="PTHR42756">
    <property type="entry name" value="TRANSCRIPTIONAL REGULATOR, MARR"/>
    <property type="match status" value="1"/>
</dbReference>
<keyword evidence="2" id="KW-0805">Transcription regulation</keyword>
<protein>
    <recommendedName>
        <fullName evidence="6">HTH-type transcriptional regulator MgrA</fullName>
    </recommendedName>
    <alternativeName>
        <fullName evidence="8">HTH-type transcriptional regulator SarZ</fullName>
    </alternativeName>
    <alternativeName>
        <fullName evidence="9">Staphylococcal accessory regulator Z</fullName>
    </alternativeName>
</protein>
<keyword evidence="4" id="KW-0238">DNA-binding</keyword>
<dbReference type="PROSITE" id="PS01117">
    <property type="entry name" value="HTH_MARR_1"/>
    <property type="match status" value="1"/>
</dbReference>
<comment type="caution">
    <text evidence="11">The sequence shown here is derived from an EMBL/GenBank/DDBJ whole genome shotgun (WGS) entry which is preliminary data.</text>
</comment>
<dbReference type="Gene3D" id="1.10.10.10">
    <property type="entry name" value="Winged helix-like DNA-binding domain superfamily/Winged helix DNA-binding domain"/>
    <property type="match status" value="1"/>
</dbReference>
<evidence type="ECO:0000256" key="2">
    <source>
        <dbReference type="ARBA" id="ARBA00023015"/>
    </source>
</evidence>
<reference evidence="12" key="1">
    <citation type="submission" date="2015-07" db="EMBL/GenBank/DDBJ databases">
        <title>Fjat-14205 dsm 2895.</title>
        <authorList>
            <person name="Liu B."/>
            <person name="Wang J."/>
            <person name="Zhu Y."/>
            <person name="Liu G."/>
            <person name="Chen Q."/>
            <person name="Chen Z."/>
            <person name="Lan J."/>
            <person name="Che J."/>
            <person name="Ge C."/>
            <person name="Shi H."/>
            <person name="Pan Z."/>
            <person name="Liu X."/>
        </authorList>
    </citation>
    <scope>NUCLEOTIDE SEQUENCE [LARGE SCALE GENOMIC DNA]</scope>
    <source>
        <strain evidence="12">DSM 25560</strain>
    </source>
</reference>
<dbReference type="InterPro" id="IPR011991">
    <property type="entry name" value="ArsR-like_HTH"/>
</dbReference>
<gene>
    <name evidence="11" type="ORF">AEA09_10145</name>
</gene>
<keyword evidence="12" id="KW-1185">Reference proteome</keyword>
<dbReference type="InterPro" id="IPR055166">
    <property type="entry name" value="Transc_reg_Sar_Rot_HTH"/>
</dbReference>
<dbReference type="InterPro" id="IPR000835">
    <property type="entry name" value="HTH_MarR-typ"/>
</dbReference>
<evidence type="ECO:0000256" key="1">
    <source>
        <dbReference type="ARBA" id="ARBA00004496"/>
    </source>
</evidence>
<keyword evidence="3" id="KW-0843">Virulence</keyword>
<dbReference type="PRINTS" id="PR00033">
    <property type="entry name" value="HTHASNC"/>
</dbReference>
<evidence type="ECO:0000256" key="6">
    <source>
        <dbReference type="ARBA" id="ARBA00040307"/>
    </source>
</evidence>
<evidence type="ECO:0000256" key="9">
    <source>
        <dbReference type="ARBA" id="ARBA00047207"/>
    </source>
</evidence>
<dbReference type="Proteomes" id="UP000050668">
    <property type="component" value="Unassembled WGS sequence"/>
</dbReference>
<feature type="domain" description="HTH marR-type" evidence="10">
    <location>
        <begin position="1"/>
        <end position="132"/>
    </location>
</feature>
<comment type="similarity">
    <text evidence="7">Belongs to the SarZ family.</text>
</comment>
<dbReference type="SMART" id="SM00347">
    <property type="entry name" value="HTH_MARR"/>
    <property type="match status" value="1"/>
</dbReference>
<dbReference type="PROSITE" id="PS50995">
    <property type="entry name" value="HTH_MARR_2"/>
    <property type="match status" value="1"/>
</dbReference>
<comment type="subcellular location">
    <subcellularLocation>
        <location evidence="1">Cytoplasm</location>
    </subcellularLocation>
</comment>
<evidence type="ECO:0000313" key="12">
    <source>
        <dbReference type="Proteomes" id="UP000050668"/>
    </source>
</evidence>
<keyword evidence="5" id="KW-0804">Transcription</keyword>
<evidence type="ECO:0000256" key="8">
    <source>
        <dbReference type="ARBA" id="ARBA00047188"/>
    </source>
</evidence>
<dbReference type="SUPFAM" id="SSF46785">
    <property type="entry name" value="Winged helix' DNA-binding domain"/>
    <property type="match status" value="1"/>
</dbReference>
<evidence type="ECO:0000256" key="5">
    <source>
        <dbReference type="ARBA" id="ARBA00023163"/>
    </source>
</evidence>
<dbReference type="CDD" id="cd00090">
    <property type="entry name" value="HTH_ARSR"/>
    <property type="match status" value="1"/>
</dbReference>
<dbReference type="InterPro" id="IPR023187">
    <property type="entry name" value="Tscrpt_reg_MarR-type_CS"/>
</dbReference>
<sequence>MKQFNEYFTTIYYYLHPEQQNASISHQSIRILQHVQKEQRVTIGDIAISINISHNTASEHVKKLERNGWVVKDRSVHDQRVVYIRLTEEGLRVVKINTELDVEKLSKVWATLTENQQREIERAFKLLSEVASNVHDY</sequence>
<dbReference type="InterPro" id="IPR000485">
    <property type="entry name" value="AsnC-type_HTH_dom"/>
</dbReference>
<evidence type="ECO:0000313" key="11">
    <source>
        <dbReference type="EMBL" id="KOS68864.1"/>
    </source>
</evidence>
<accession>A0ABR5K3D8</accession>
<evidence type="ECO:0000259" key="10">
    <source>
        <dbReference type="PROSITE" id="PS50995"/>
    </source>
</evidence>
<proteinExistence type="inferred from homology"/>
<dbReference type="InterPro" id="IPR036388">
    <property type="entry name" value="WH-like_DNA-bd_sf"/>
</dbReference>
<evidence type="ECO:0000256" key="3">
    <source>
        <dbReference type="ARBA" id="ARBA00023026"/>
    </source>
</evidence>
<dbReference type="PRINTS" id="PR00598">
    <property type="entry name" value="HTHMARR"/>
</dbReference>
<evidence type="ECO:0000256" key="4">
    <source>
        <dbReference type="ARBA" id="ARBA00023125"/>
    </source>
</evidence>
<dbReference type="InterPro" id="IPR036390">
    <property type="entry name" value="WH_DNA-bd_sf"/>
</dbReference>
<evidence type="ECO:0000256" key="7">
    <source>
        <dbReference type="ARBA" id="ARBA00046337"/>
    </source>
</evidence>
<name>A0ABR5K3D8_9BACI</name>